<sequence length="694" mass="76577">MNKFFPLNLAENENAPLQLTAGLNLSEQEEGKPRRFHIVGYTGSVVQRFMGSFVIELSGIRTENRIPILEEHDSDKKIGIADSISVEECGLVLEGFFLDTDDAKEVIKLSDQKFPWQASIGVWPEAVEEVKAGATVIVNGEELAGPLYVWRKSFVRETSFCVLGADGATEAVAMNERPKPKPEESVMKKWLKLFLRANGLENVTEDSARTLLKEMGLNYEALNNLEDAPAWMSGVVASKVEPVIPTPQALANQSEQPQPLQVNEQQVALAERQRINFIDEQVGMFGLSANFRKKLVDGGKGTSDLNKLILAELSSQHQPLAPAGHILAGRTEGEKLHDAAVSGMLFRAGIREEKPAPGYEDFRVMRLTDLARDILERSGVSTRGMSQAKLASQVLRPQQFGASTSDFPSIFAAITNKVLLKAYAEAPATWRPWVNIIPATDFKEIHGVSLSEAPDLELINEHGEYKTGSFSDSMESYRIARYGKNVRLTREMMVNDDLRVFTRIPQLFGNASARKVADIVYGLLLSNPKMSDNYNLFHAKHNNLEDTVKGRVSAATLNAGRKGMRMQKGPNGARLDLRPRFLLTPVAQETEAEVLIRSAALPDANMSSGVHNPWAGKLEPISEPRLDDVDPDAFYLIGDPAQVDTIEVAFLDGIESPFVDEEPDFDSDGLKIKVRLEAGAGLMDHRGFQKNPGK</sequence>
<dbReference type="Pfam" id="PF25209">
    <property type="entry name" value="Phage_capsid_4"/>
    <property type="match status" value="1"/>
</dbReference>
<gene>
    <name evidence="1" type="ORF">SAMN06295933_0893</name>
</gene>
<dbReference type="OrthoDB" id="9806592at2"/>
<protein>
    <recommendedName>
        <fullName evidence="3">Mu-like prophage major head subunit gpT</fullName>
    </recommendedName>
</protein>
<reference evidence="2" key="1">
    <citation type="submission" date="2017-04" db="EMBL/GenBank/DDBJ databases">
        <authorList>
            <person name="Varghese N."/>
            <person name="Submissions S."/>
        </authorList>
    </citation>
    <scope>NUCLEOTIDE SEQUENCE [LARGE SCALE GENOMIC DNA]</scope>
    <source>
        <strain evidence="2">K3S</strain>
    </source>
</reference>
<dbReference type="STRING" id="1519643.SAMN06295933_0893"/>
<evidence type="ECO:0000313" key="2">
    <source>
        <dbReference type="Proteomes" id="UP000192906"/>
    </source>
</evidence>
<organism evidence="1 2">
    <name type="scientific">Desulfovibrio gilichinskyi</name>
    <dbReference type="NCBI Taxonomy" id="1519643"/>
    <lineage>
        <taxon>Bacteria</taxon>
        <taxon>Pseudomonadati</taxon>
        <taxon>Thermodesulfobacteriota</taxon>
        <taxon>Desulfovibrionia</taxon>
        <taxon>Desulfovibrionales</taxon>
        <taxon>Desulfovibrionaceae</taxon>
        <taxon>Desulfovibrio</taxon>
    </lineage>
</organism>
<evidence type="ECO:0008006" key="3">
    <source>
        <dbReference type="Google" id="ProtNLM"/>
    </source>
</evidence>
<accession>A0A1X7CHK6</accession>
<dbReference type="EMBL" id="FWZU01000001">
    <property type="protein sequence ID" value="SME96485.1"/>
    <property type="molecule type" value="Genomic_DNA"/>
</dbReference>
<keyword evidence="2" id="KW-1185">Reference proteome</keyword>
<proteinExistence type="predicted"/>
<dbReference type="AlphaFoldDB" id="A0A1X7CHK6"/>
<dbReference type="RefSeq" id="WP_085098872.1">
    <property type="nucleotide sequence ID" value="NZ_FWZU01000001.1"/>
</dbReference>
<name>A0A1X7CHK6_9BACT</name>
<dbReference type="Proteomes" id="UP000192906">
    <property type="component" value="Unassembled WGS sequence"/>
</dbReference>
<evidence type="ECO:0000313" key="1">
    <source>
        <dbReference type="EMBL" id="SME96485.1"/>
    </source>
</evidence>